<keyword evidence="5" id="KW-0486">Methionine biosynthesis</keyword>
<dbReference type="EC" id="3.2.2.9" evidence="2"/>
<evidence type="ECO:0000256" key="5">
    <source>
        <dbReference type="ARBA" id="ARBA00023167"/>
    </source>
</evidence>
<dbReference type="UniPathway" id="UPA00904">
    <property type="reaction ID" value="UER00871"/>
</dbReference>
<dbReference type="RefSeq" id="WP_177179562.1">
    <property type="nucleotide sequence ID" value="NZ_FNZH01000001.1"/>
</dbReference>
<dbReference type="SUPFAM" id="SSF53167">
    <property type="entry name" value="Purine and uridine phosphorylases"/>
    <property type="match status" value="1"/>
</dbReference>
<dbReference type="InterPro" id="IPR010049">
    <property type="entry name" value="MTA_SAH_Nsdase"/>
</dbReference>
<dbReference type="NCBIfam" id="NF004079">
    <property type="entry name" value="PRK05584.1"/>
    <property type="match status" value="1"/>
</dbReference>
<reference evidence="8" key="1">
    <citation type="submission" date="2016-10" db="EMBL/GenBank/DDBJ databases">
        <authorList>
            <person name="Varghese N."/>
            <person name="Submissions S."/>
        </authorList>
    </citation>
    <scope>NUCLEOTIDE SEQUENCE [LARGE SCALE GENOMIC DNA]</scope>
    <source>
        <strain evidence="8">IBRC-M 10761</strain>
    </source>
</reference>
<comment type="pathway">
    <text evidence="1">Amino-acid biosynthesis; L-methionine biosynthesis via salvage pathway; S-methyl-5-thio-alpha-D-ribose 1-phosphate from S-methyl-5'-thioadenosine (hydrolase route): step 1/2.</text>
</comment>
<dbReference type="GO" id="GO:0019284">
    <property type="term" value="P:L-methionine salvage from S-adenosylmethionine"/>
    <property type="evidence" value="ECO:0007669"/>
    <property type="project" value="TreeGrafter"/>
</dbReference>
<evidence type="ECO:0000313" key="7">
    <source>
        <dbReference type="EMBL" id="SEI87517.1"/>
    </source>
</evidence>
<dbReference type="Pfam" id="PF01048">
    <property type="entry name" value="PNP_UDP_1"/>
    <property type="match status" value="1"/>
</dbReference>
<dbReference type="GO" id="GO:0005829">
    <property type="term" value="C:cytosol"/>
    <property type="evidence" value="ECO:0007669"/>
    <property type="project" value="TreeGrafter"/>
</dbReference>
<dbReference type="GO" id="GO:0009164">
    <property type="term" value="P:nucleoside catabolic process"/>
    <property type="evidence" value="ECO:0007669"/>
    <property type="project" value="InterPro"/>
</dbReference>
<dbReference type="STRING" id="1416801.SAMN05192553_101649"/>
<keyword evidence="4" id="KW-0378">Hydrolase</keyword>
<evidence type="ECO:0000256" key="3">
    <source>
        <dbReference type="ARBA" id="ARBA00022605"/>
    </source>
</evidence>
<name>A0A1H6UCY7_9BACT</name>
<organism evidence="7 8">
    <name type="scientific">Cyclobacterium xiamenense</name>
    <dbReference type="NCBI Taxonomy" id="1297121"/>
    <lineage>
        <taxon>Bacteria</taxon>
        <taxon>Pseudomonadati</taxon>
        <taxon>Bacteroidota</taxon>
        <taxon>Cytophagia</taxon>
        <taxon>Cytophagales</taxon>
        <taxon>Cyclobacteriaceae</taxon>
        <taxon>Cyclobacterium</taxon>
    </lineage>
</organism>
<dbReference type="GO" id="GO:0008930">
    <property type="term" value="F:methylthioadenosine nucleosidase activity"/>
    <property type="evidence" value="ECO:0007669"/>
    <property type="project" value="InterPro"/>
</dbReference>
<gene>
    <name evidence="7" type="ORF">SAMN05192553_101649</name>
</gene>
<evidence type="ECO:0000256" key="2">
    <source>
        <dbReference type="ARBA" id="ARBA00011974"/>
    </source>
</evidence>
<dbReference type="CDD" id="cd09008">
    <property type="entry name" value="MTAN"/>
    <property type="match status" value="1"/>
</dbReference>
<dbReference type="GO" id="GO:0019509">
    <property type="term" value="P:L-methionine salvage from methylthioadenosine"/>
    <property type="evidence" value="ECO:0007669"/>
    <property type="project" value="UniProtKB-UniPathway"/>
</dbReference>
<dbReference type="InterPro" id="IPR035994">
    <property type="entry name" value="Nucleoside_phosphorylase_sf"/>
</dbReference>
<accession>A0A1H6UCY7</accession>
<evidence type="ECO:0000256" key="4">
    <source>
        <dbReference type="ARBA" id="ARBA00022801"/>
    </source>
</evidence>
<feature type="domain" description="Nucleoside phosphorylase" evidence="6">
    <location>
        <begin position="23"/>
        <end position="262"/>
    </location>
</feature>
<dbReference type="EMBL" id="FNZH01000001">
    <property type="protein sequence ID" value="SEI87517.1"/>
    <property type="molecule type" value="Genomic_DNA"/>
</dbReference>
<dbReference type="AlphaFoldDB" id="A0A1H6UCY7"/>
<protein>
    <recommendedName>
        <fullName evidence="2">adenosylhomocysteine nucleosidase</fullName>
        <ecNumber evidence="2">3.2.2.9</ecNumber>
    </recommendedName>
</protein>
<evidence type="ECO:0000313" key="8">
    <source>
        <dbReference type="Proteomes" id="UP000199403"/>
    </source>
</evidence>
<dbReference type="NCBIfam" id="TIGR01704">
    <property type="entry name" value="MTA_SAH-Nsdase"/>
    <property type="match status" value="1"/>
</dbReference>
<sequence>MDLKKLSIGFLFFLLWVPATAQRLAIMGAMDQEISILLEALNKPKVTTRGGIDFYTGKLKGKKVVIVKAGIGKVNAAYSTAVLTQNFKLDGLIFTGVAGGLHPEALPGDIVIGTALVQVDFGLLDAEGFTPWNFRDLSGEPHPELLLAADSSLVQLSLEASKLADYQSISRRQPRVFQGVISTSDLFVSDPEKANWLYTKFNSLATEMEGAAVAHICRLLGMPFVVIRSCSDNANTDAHVNFSEFVGPAAANSANLVLRMVELMED</sequence>
<dbReference type="PANTHER" id="PTHR46832:SF1">
    <property type="entry name" value="5'-METHYLTHIOADENOSINE_S-ADENOSYLHOMOCYSTEINE NUCLEOSIDASE"/>
    <property type="match status" value="1"/>
</dbReference>
<evidence type="ECO:0000256" key="1">
    <source>
        <dbReference type="ARBA" id="ARBA00004945"/>
    </source>
</evidence>
<dbReference type="InterPro" id="IPR000845">
    <property type="entry name" value="Nucleoside_phosphorylase_d"/>
</dbReference>
<dbReference type="Gene3D" id="3.40.50.1580">
    <property type="entry name" value="Nucleoside phosphorylase domain"/>
    <property type="match status" value="1"/>
</dbReference>
<proteinExistence type="predicted"/>
<keyword evidence="8" id="KW-1185">Reference proteome</keyword>
<dbReference type="GO" id="GO:0008782">
    <property type="term" value="F:adenosylhomocysteine nucleosidase activity"/>
    <property type="evidence" value="ECO:0007669"/>
    <property type="project" value="UniProtKB-EC"/>
</dbReference>
<evidence type="ECO:0000259" key="6">
    <source>
        <dbReference type="Pfam" id="PF01048"/>
    </source>
</evidence>
<keyword evidence="3" id="KW-0028">Amino-acid biosynthesis</keyword>
<dbReference type="Proteomes" id="UP000199403">
    <property type="component" value="Unassembled WGS sequence"/>
</dbReference>
<dbReference type="PANTHER" id="PTHR46832">
    <property type="entry name" value="5'-METHYLTHIOADENOSINE/S-ADENOSYLHOMOCYSTEINE NUCLEOSIDASE"/>
    <property type="match status" value="1"/>
</dbReference>